<keyword evidence="1" id="KW-1133">Transmembrane helix</keyword>
<dbReference type="AlphaFoldDB" id="A0AAU7NV35"/>
<feature type="transmembrane region" description="Helical" evidence="1">
    <location>
        <begin position="133"/>
        <end position="155"/>
    </location>
</feature>
<dbReference type="Proteomes" id="UP001225378">
    <property type="component" value="Chromosome"/>
</dbReference>
<keyword evidence="3" id="KW-1185">Reference proteome</keyword>
<reference evidence="2 3" key="1">
    <citation type="journal article" date="2024" name="Microbiology">
        <title>Methylomarinum rosea sp. nov., a novel halophilic methanotrophic bacterium from the hypersaline Lake Elton.</title>
        <authorList>
            <person name="Suleimanov R.Z."/>
            <person name="Oshkin I.Y."/>
            <person name="Danilova O.V."/>
            <person name="Suzina N.E."/>
            <person name="Dedysh S.N."/>
        </authorList>
    </citation>
    <scope>NUCLEOTIDE SEQUENCE [LARGE SCALE GENOMIC DNA]</scope>
    <source>
        <strain evidence="2 3">Ch1-1</strain>
    </source>
</reference>
<accession>A0AAU7NV35</accession>
<feature type="transmembrane region" description="Helical" evidence="1">
    <location>
        <begin position="70"/>
        <end position="91"/>
    </location>
</feature>
<evidence type="ECO:0000256" key="1">
    <source>
        <dbReference type="SAM" id="Phobius"/>
    </source>
</evidence>
<feature type="transmembrane region" description="Helical" evidence="1">
    <location>
        <begin position="201"/>
        <end position="219"/>
    </location>
</feature>
<keyword evidence="1" id="KW-0812">Transmembrane</keyword>
<organism evidence="2 3">
    <name type="scientific">Methylomarinum roseum</name>
    <dbReference type="NCBI Taxonomy" id="3067653"/>
    <lineage>
        <taxon>Bacteria</taxon>
        <taxon>Pseudomonadati</taxon>
        <taxon>Pseudomonadota</taxon>
        <taxon>Gammaproteobacteria</taxon>
        <taxon>Methylococcales</taxon>
        <taxon>Methylococcaceae</taxon>
        <taxon>Methylomarinum</taxon>
    </lineage>
</organism>
<evidence type="ECO:0000313" key="2">
    <source>
        <dbReference type="EMBL" id="XBS20810.1"/>
    </source>
</evidence>
<feature type="transmembrane region" description="Helical" evidence="1">
    <location>
        <begin position="12"/>
        <end position="32"/>
    </location>
</feature>
<evidence type="ECO:0000313" key="3">
    <source>
        <dbReference type="Proteomes" id="UP001225378"/>
    </source>
</evidence>
<dbReference type="KEGG" id="mech:Q9L42_001380"/>
<dbReference type="EMBL" id="CP157743">
    <property type="protein sequence ID" value="XBS20810.1"/>
    <property type="molecule type" value="Genomic_DNA"/>
</dbReference>
<name>A0AAU7NV35_9GAMM</name>
<dbReference type="RefSeq" id="WP_349431767.1">
    <property type="nucleotide sequence ID" value="NZ_CP157743.1"/>
</dbReference>
<feature type="transmembrane region" description="Helical" evidence="1">
    <location>
        <begin position="103"/>
        <end position="121"/>
    </location>
</feature>
<sequence length="328" mass="36531">MKIDFLLSRQALLPLRFALPPIFAIVAGKFLFELLAFDFPNLGTRVAGYFLMQHDQLPPSAALLETKARLLWLTSVLLYLCLSIGFVVFLSNTLKKTAAGKPWPPITIVVLLSCVEFFYILHTDSTHSPIKTLFHFTFDALAASSLLSSTYLLFIQYALGVINFLSIIIAPLAIVTSCCFLCQPASQIDQLGIRFEWLKKLTEFASAVMIIGIIHMQLWLSWPLNLIPSHNDIKPLKEIIMAVIQYWGISYTLTIAALYIPSSAYLRNRALAIHDQLTVADKPKALPSWLIDTQGVQSIAEKIPQLASILAPMVVGSISPSMTELFTF</sequence>
<proteinExistence type="predicted"/>
<feature type="transmembrane region" description="Helical" evidence="1">
    <location>
        <begin position="239"/>
        <end position="260"/>
    </location>
</feature>
<keyword evidence="1" id="KW-0472">Membrane</keyword>
<protein>
    <submittedName>
        <fullName evidence="2">Uncharacterized protein</fullName>
    </submittedName>
</protein>
<gene>
    <name evidence="2" type="ORF">Q9L42_001380</name>
</gene>
<feature type="transmembrane region" description="Helical" evidence="1">
    <location>
        <begin position="161"/>
        <end position="181"/>
    </location>
</feature>